<keyword evidence="3" id="KW-1185">Reference proteome</keyword>
<organism evidence="2 3">
    <name type="scientific">Agromyces salentinus</name>
    <dbReference type="NCBI Taxonomy" id="269421"/>
    <lineage>
        <taxon>Bacteria</taxon>
        <taxon>Bacillati</taxon>
        <taxon>Actinomycetota</taxon>
        <taxon>Actinomycetes</taxon>
        <taxon>Micrococcales</taxon>
        <taxon>Microbacteriaceae</taxon>
        <taxon>Agromyces</taxon>
    </lineage>
</organism>
<comment type="caution">
    <text evidence="2">The sequence shown here is derived from an EMBL/GenBank/DDBJ whole genome shotgun (WGS) entry which is preliminary data.</text>
</comment>
<proteinExistence type="predicted"/>
<accession>A0ABN2N1E8</accession>
<protein>
    <recommendedName>
        <fullName evidence="4">Adhesin domain-containing protein</fullName>
    </recommendedName>
</protein>
<gene>
    <name evidence="2" type="ORF">GCM10009750_37310</name>
</gene>
<evidence type="ECO:0000256" key="1">
    <source>
        <dbReference type="SAM" id="MobiDB-lite"/>
    </source>
</evidence>
<feature type="compositionally biased region" description="Low complexity" evidence="1">
    <location>
        <begin position="271"/>
        <end position="305"/>
    </location>
</feature>
<dbReference type="RefSeq" id="WP_246205819.1">
    <property type="nucleotide sequence ID" value="NZ_BAAANK010000016.1"/>
</dbReference>
<reference evidence="2 3" key="1">
    <citation type="journal article" date="2019" name="Int. J. Syst. Evol. Microbiol.">
        <title>The Global Catalogue of Microorganisms (GCM) 10K type strain sequencing project: providing services to taxonomists for standard genome sequencing and annotation.</title>
        <authorList>
            <consortium name="The Broad Institute Genomics Platform"/>
            <consortium name="The Broad Institute Genome Sequencing Center for Infectious Disease"/>
            <person name="Wu L."/>
            <person name="Ma J."/>
        </authorList>
    </citation>
    <scope>NUCLEOTIDE SEQUENCE [LARGE SCALE GENOMIC DNA]</scope>
    <source>
        <strain evidence="2 3">JCM 14323</strain>
    </source>
</reference>
<dbReference type="Proteomes" id="UP001501746">
    <property type="component" value="Unassembled WGS sequence"/>
</dbReference>
<name>A0ABN2N1E8_9MICO</name>
<sequence>MSLEKWVINPGESRVIDLELVRRLKVSLIGGKVDVIAHDEPGARIEVSGVTGKDLKVSIDGDVLEIDHPQLGWDNFIDVFKGWAGSAKAEVSILAPRHVAMKLGMVSGDALVSGFTTDAKLSTVSGSLVIDNHEGDVEVSSVSGEISVGNHMGAIDAHSVSGDVIATGDIRRFKADTVAGDLIVDAKGTPGSIDTNTVSGALTVRYDAGSGARFRINTVGGTVLLDDTRIKGVLGKGFERITGELAGEWLDLGANSVSGSISVMTRERSGADASGAAGATRTTDTTPTDASGTTDGTGATDTSAA</sequence>
<evidence type="ECO:0000313" key="2">
    <source>
        <dbReference type="EMBL" id="GAA1847413.1"/>
    </source>
</evidence>
<evidence type="ECO:0000313" key="3">
    <source>
        <dbReference type="Proteomes" id="UP001501746"/>
    </source>
</evidence>
<dbReference type="EMBL" id="BAAANK010000016">
    <property type="protein sequence ID" value="GAA1847413.1"/>
    <property type="molecule type" value="Genomic_DNA"/>
</dbReference>
<evidence type="ECO:0008006" key="4">
    <source>
        <dbReference type="Google" id="ProtNLM"/>
    </source>
</evidence>
<feature type="region of interest" description="Disordered" evidence="1">
    <location>
        <begin position="265"/>
        <end position="305"/>
    </location>
</feature>